<feature type="transmembrane region" description="Helical" evidence="7">
    <location>
        <begin position="305"/>
        <end position="325"/>
    </location>
</feature>
<dbReference type="GO" id="GO:0016020">
    <property type="term" value="C:membrane"/>
    <property type="evidence" value="ECO:0007669"/>
    <property type="project" value="UniProtKB-SubCell"/>
</dbReference>
<dbReference type="Proteomes" id="UP000751190">
    <property type="component" value="Unassembled WGS sequence"/>
</dbReference>
<feature type="transmembrane region" description="Helical" evidence="7">
    <location>
        <begin position="233"/>
        <end position="250"/>
    </location>
</feature>
<dbReference type="InterPro" id="IPR053937">
    <property type="entry name" value="GOST_TM"/>
</dbReference>
<keyword evidence="5 7" id="KW-0472">Membrane</keyword>
<proteinExistence type="predicted"/>
<protein>
    <recommendedName>
        <fullName evidence="9">GOST seven transmembrane domain-containing protein</fullName>
    </recommendedName>
</protein>
<feature type="region of interest" description="Disordered" evidence="6">
    <location>
        <begin position="456"/>
        <end position="493"/>
    </location>
</feature>
<accession>A0A8J6CD84</accession>
<evidence type="ECO:0000256" key="5">
    <source>
        <dbReference type="ARBA" id="ARBA00023136"/>
    </source>
</evidence>
<feature type="domain" description="GOST seven transmembrane" evidence="9">
    <location>
        <begin position="198"/>
        <end position="442"/>
    </location>
</feature>
<feature type="transmembrane region" description="Helical" evidence="7">
    <location>
        <begin position="415"/>
        <end position="436"/>
    </location>
</feature>
<feature type="chain" id="PRO_5035241184" description="GOST seven transmembrane domain-containing protein" evidence="8">
    <location>
        <begin position="21"/>
        <end position="493"/>
    </location>
</feature>
<dbReference type="OrthoDB" id="19932at2759"/>
<evidence type="ECO:0000256" key="4">
    <source>
        <dbReference type="ARBA" id="ARBA00022989"/>
    </source>
</evidence>
<feature type="compositionally biased region" description="Acidic residues" evidence="6">
    <location>
        <begin position="456"/>
        <end position="467"/>
    </location>
</feature>
<evidence type="ECO:0000313" key="11">
    <source>
        <dbReference type="Proteomes" id="UP000751190"/>
    </source>
</evidence>
<organism evidence="10 11">
    <name type="scientific">Diacronema lutheri</name>
    <name type="common">Unicellular marine alga</name>
    <name type="synonym">Monochrysis lutheri</name>
    <dbReference type="NCBI Taxonomy" id="2081491"/>
    <lineage>
        <taxon>Eukaryota</taxon>
        <taxon>Haptista</taxon>
        <taxon>Haptophyta</taxon>
        <taxon>Pavlovophyceae</taxon>
        <taxon>Pavlovales</taxon>
        <taxon>Pavlovaceae</taxon>
        <taxon>Diacronema</taxon>
    </lineage>
</organism>
<keyword evidence="3 8" id="KW-0732">Signal</keyword>
<keyword evidence="4 7" id="KW-1133">Transmembrane helix</keyword>
<evidence type="ECO:0000256" key="8">
    <source>
        <dbReference type="SAM" id="SignalP"/>
    </source>
</evidence>
<comment type="subcellular location">
    <subcellularLocation>
        <location evidence="1">Membrane</location>
        <topology evidence="1">Multi-pass membrane protein</topology>
    </subcellularLocation>
</comment>
<dbReference type="InterPro" id="IPR009637">
    <property type="entry name" value="GPR107/GPR108-like"/>
</dbReference>
<dbReference type="GO" id="GO:0005794">
    <property type="term" value="C:Golgi apparatus"/>
    <property type="evidence" value="ECO:0007669"/>
    <property type="project" value="TreeGrafter"/>
</dbReference>
<name>A0A8J6CD84_DIALT</name>
<gene>
    <name evidence="10" type="ORF">KFE25_009128</name>
</gene>
<dbReference type="AlphaFoldDB" id="A0A8J6CD84"/>
<evidence type="ECO:0000313" key="10">
    <source>
        <dbReference type="EMBL" id="KAG8470707.1"/>
    </source>
</evidence>
<sequence length="493" mass="53891">MPRRPGRAALACGLLPLVASNIYLYNQQTLEPDVIQYRRVGMYAPDDSPTIGPPGNGNSEIKIDVSISRVSTLSAGLIQVLVFHSEHLDNVGYLEPGAQQKTYCCTSTLRKLGVPGCESAGHAIISPGKASEEVWQQDVTFGVNESRSQLLADYRVGKSGVHYLFFSSCDPGTGPVLIDGSTVWMNPYGFLPGELFHLLPFFGVMSLVYLGLGVLWSVLCARYWRELLRLQNCISGVIALGMVETATWYFDYVSFNSTGTRGVGPIVVGVFASTVKKTVSRLLVLVVSLGYGVVRPTLGADGARVVALGVVYFTFSMVLDTVSNISPITDISVPLRLLFILPVALLDAAFYWWIFSGLSRTLSQLLSRKQSAKLTLYRRFSHVLIASIVLSAAWVTWQMVVIISDSLDDRWDTLWIFDAFWHVLYAAILMAIACMWSPSQNNLQYAYSDELLQDDDAEHDDEGDEDGAAAKEAPSEAFSIGGEDADGGTGKCD</sequence>
<feature type="transmembrane region" description="Helical" evidence="7">
    <location>
        <begin position="337"/>
        <end position="359"/>
    </location>
</feature>
<evidence type="ECO:0000256" key="3">
    <source>
        <dbReference type="ARBA" id="ARBA00022729"/>
    </source>
</evidence>
<feature type="transmembrane region" description="Helical" evidence="7">
    <location>
        <begin position="380"/>
        <end position="403"/>
    </location>
</feature>
<comment type="caution">
    <text evidence="10">The sequence shown here is derived from an EMBL/GenBank/DDBJ whole genome shotgun (WGS) entry which is preliminary data.</text>
</comment>
<dbReference type="OMA" id="TWGFYDF"/>
<feature type="signal peptide" evidence="8">
    <location>
        <begin position="1"/>
        <end position="20"/>
    </location>
</feature>
<feature type="transmembrane region" description="Helical" evidence="7">
    <location>
        <begin position="279"/>
        <end position="298"/>
    </location>
</feature>
<evidence type="ECO:0000256" key="1">
    <source>
        <dbReference type="ARBA" id="ARBA00004141"/>
    </source>
</evidence>
<evidence type="ECO:0000256" key="6">
    <source>
        <dbReference type="SAM" id="MobiDB-lite"/>
    </source>
</evidence>
<evidence type="ECO:0000256" key="2">
    <source>
        <dbReference type="ARBA" id="ARBA00022692"/>
    </source>
</evidence>
<dbReference type="EMBL" id="JAGTXO010000001">
    <property type="protein sequence ID" value="KAG8470707.1"/>
    <property type="molecule type" value="Genomic_DNA"/>
</dbReference>
<dbReference type="PANTHER" id="PTHR21229:SF1">
    <property type="entry name" value="GH17801P"/>
    <property type="match status" value="1"/>
</dbReference>
<feature type="transmembrane region" description="Helical" evidence="7">
    <location>
        <begin position="195"/>
        <end position="221"/>
    </location>
</feature>
<keyword evidence="2 7" id="KW-0812">Transmembrane</keyword>
<evidence type="ECO:0000259" key="9">
    <source>
        <dbReference type="Pfam" id="PF06814"/>
    </source>
</evidence>
<keyword evidence="11" id="KW-1185">Reference proteome</keyword>
<reference evidence="10" key="1">
    <citation type="submission" date="2021-05" db="EMBL/GenBank/DDBJ databases">
        <title>The genome of the haptophyte Pavlova lutheri (Diacronema luteri, Pavlovales) - a model for lipid biosynthesis in eukaryotic algae.</title>
        <authorList>
            <person name="Hulatt C.J."/>
            <person name="Posewitz M.C."/>
        </authorList>
    </citation>
    <scope>NUCLEOTIDE SEQUENCE</scope>
    <source>
        <strain evidence="10">NIVA-4/92</strain>
    </source>
</reference>
<dbReference type="Pfam" id="PF06814">
    <property type="entry name" value="GOST_TM"/>
    <property type="match status" value="1"/>
</dbReference>
<dbReference type="PANTHER" id="PTHR21229">
    <property type="entry name" value="LUNG SEVEN TRANSMEMBRANE RECEPTOR"/>
    <property type="match status" value="1"/>
</dbReference>
<evidence type="ECO:0000256" key="7">
    <source>
        <dbReference type="SAM" id="Phobius"/>
    </source>
</evidence>